<keyword evidence="2" id="KW-1185">Reference proteome</keyword>
<name>A0ACB8TFB6_9AGAM</name>
<proteinExistence type="predicted"/>
<reference evidence="1" key="1">
    <citation type="submission" date="2021-03" db="EMBL/GenBank/DDBJ databases">
        <authorList>
            <consortium name="DOE Joint Genome Institute"/>
            <person name="Ahrendt S."/>
            <person name="Looney B.P."/>
            <person name="Miyauchi S."/>
            <person name="Morin E."/>
            <person name="Drula E."/>
            <person name="Courty P.E."/>
            <person name="Chicoki N."/>
            <person name="Fauchery L."/>
            <person name="Kohler A."/>
            <person name="Kuo A."/>
            <person name="Labutti K."/>
            <person name="Pangilinan J."/>
            <person name="Lipzen A."/>
            <person name="Riley R."/>
            <person name="Andreopoulos W."/>
            <person name="He G."/>
            <person name="Johnson J."/>
            <person name="Barry K.W."/>
            <person name="Grigoriev I.V."/>
            <person name="Nagy L."/>
            <person name="Hibbett D."/>
            <person name="Henrissat B."/>
            <person name="Matheny P.B."/>
            <person name="Labbe J."/>
            <person name="Martin F."/>
        </authorList>
    </citation>
    <scope>NUCLEOTIDE SEQUENCE</scope>
    <source>
        <strain evidence="1">HHB10654</strain>
    </source>
</reference>
<accession>A0ACB8TFB6</accession>
<reference evidence="1" key="2">
    <citation type="journal article" date="2022" name="New Phytol.">
        <title>Evolutionary transition to the ectomycorrhizal habit in the genomes of a hyperdiverse lineage of mushroom-forming fungi.</title>
        <authorList>
            <person name="Looney B."/>
            <person name="Miyauchi S."/>
            <person name="Morin E."/>
            <person name="Drula E."/>
            <person name="Courty P.E."/>
            <person name="Kohler A."/>
            <person name="Kuo A."/>
            <person name="LaButti K."/>
            <person name="Pangilinan J."/>
            <person name="Lipzen A."/>
            <person name="Riley R."/>
            <person name="Andreopoulos W."/>
            <person name="He G."/>
            <person name="Johnson J."/>
            <person name="Nolan M."/>
            <person name="Tritt A."/>
            <person name="Barry K.W."/>
            <person name="Grigoriev I.V."/>
            <person name="Nagy L.G."/>
            <person name="Hibbett D."/>
            <person name="Henrissat B."/>
            <person name="Matheny P.B."/>
            <person name="Labbe J."/>
            <person name="Martin F.M."/>
        </authorList>
    </citation>
    <scope>NUCLEOTIDE SEQUENCE</scope>
    <source>
        <strain evidence="1">HHB10654</strain>
    </source>
</reference>
<dbReference type="EMBL" id="MU277191">
    <property type="protein sequence ID" value="KAI0067118.1"/>
    <property type="molecule type" value="Genomic_DNA"/>
</dbReference>
<gene>
    <name evidence="1" type="ORF">BV25DRAFT_1795636</name>
</gene>
<evidence type="ECO:0000313" key="2">
    <source>
        <dbReference type="Proteomes" id="UP000814140"/>
    </source>
</evidence>
<evidence type="ECO:0000313" key="1">
    <source>
        <dbReference type="EMBL" id="KAI0067118.1"/>
    </source>
</evidence>
<dbReference type="Proteomes" id="UP000814140">
    <property type="component" value="Unassembled WGS sequence"/>
</dbReference>
<comment type="caution">
    <text evidence="1">The sequence shown here is derived from an EMBL/GenBank/DDBJ whole genome shotgun (WGS) entry which is preliminary data.</text>
</comment>
<organism evidence="1 2">
    <name type="scientific">Artomyces pyxidatus</name>
    <dbReference type="NCBI Taxonomy" id="48021"/>
    <lineage>
        <taxon>Eukaryota</taxon>
        <taxon>Fungi</taxon>
        <taxon>Dikarya</taxon>
        <taxon>Basidiomycota</taxon>
        <taxon>Agaricomycotina</taxon>
        <taxon>Agaricomycetes</taxon>
        <taxon>Russulales</taxon>
        <taxon>Auriscalpiaceae</taxon>
        <taxon>Artomyces</taxon>
    </lineage>
</organism>
<sequence>MLPTPRLALLVCDTPPPPVRNAHGDYTQIFTTLFRSALPEGLTEFVLDAYDVRGKMEYPSDGVLDSYRGVVITGSAASAYEDVPWINKLVEWVARLASTKPEIKIIGICFGHQIIARAMGGSCVPNSGKWEVGVTEVALSPVGKRIFGAETINIEQMHRDHVPDVPPSFHLLGSTPIAPVQGMVRFADAAEPAEALPPIHILTLQGHPEFTASIVKELVDIRSASGIIDATTAESARSRADWRNDGVSVMGKAIWTVLTA</sequence>
<protein>
    <submittedName>
        <fullName evidence="1">Class I glutamine amidotransferase-like protein</fullName>
    </submittedName>
</protein>